<comment type="caution">
    <text evidence="1">The sequence shown here is derived from an EMBL/GenBank/DDBJ whole genome shotgun (WGS) entry which is preliminary data.</text>
</comment>
<name>X0SYC4_9ZZZZ</name>
<protein>
    <submittedName>
        <fullName evidence="1">Uncharacterized protein</fullName>
    </submittedName>
</protein>
<dbReference type="AlphaFoldDB" id="X0SYC4"/>
<dbReference type="EMBL" id="BARS01004561">
    <property type="protein sequence ID" value="GAF80131.1"/>
    <property type="molecule type" value="Genomic_DNA"/>
</dbReference>
<reference evidence="1" key="1">
    <citation type="journal article" date="2014" name="Front. Microbiol.">
        <title>High frequency of phylogenetically diverse reductive dehalogenase-homologous genes in deep subseafloor sedimentary metagenomes.</title>
        <authorList>
            <person name="Kawai M."/>
            <person name="Futagami T."/>
            <person name="Toyoda A."/>
            <person name="Takaki Y."/>
            <person name="Nishi S."/>
            <person name="Hori S."/>
            <person name="Arai W."/>
            <person name="Tsubouchi T."/>
            <person name="Morono Y."/>
            <person name="Uchiyama I."/>
            <person name="Ito T."/>
            <person name="Fujiyama A."/>
            <person name="Inagaki F."/>
            <person name="Takami H."/>
        </authorList>
    </citation>
    <scope>NUCLEOTIDE SEQUENCE</scope>
    <source>
        <strain evidence="1">Expedition CK06-06</strain>
    </source>
</reference>
<evidence type="ECO:0000313" key="1">
    <source>
        <dbReference type="EMBL" id="GAF80131.1"/>
    </source>
</evidence>
<feature type="non-terminal residue" evidence="1">
    <location>
        <position position="34"/>
    </location>
</feature>
<organism evidence="1">
    <name type="scientific">marine sediment metagenome</name>
    <dbReference type="NCBI Taxonomy" id="412755"/>
    <lineage>
        <taxon>unclassified sequences</taxon>
        <taxon>metagenomes</taxon>
        <taxon>ecological metagenomes</taxon>
    </lineage>
</organism>
<proteinExistence type="predicted"/>
<sequence>MIIRFWAPLAATWFMMAAEGPFLAAVIAKGEFRP</sequence>
<gene>
    <name evidence="1" type="ORF">S01H1_08918</name>
</gene>
<accession>X0SYC4</accession>